<reference evidence="2" key="1">
    <citation type="journal article" date="2021" name="bioRxiv">
        <title>Whole Genome Assembly and Annotation of Northern Wild Rice, Zizania palustris L., Supports a Whole Genome Duplication in the Zizania Genus.</title>
        <authorList>
            <person name="Haas M."/>
            <person name="Kono T."/>
            <person name="Macchietto M."/>
            <person name="Millas R."/>
            <person name="McGilp L."/>
            <person name="Shao M."/>
            <person name="Duquette J."/>
            <person name="Hirsch C.N."/>
            <person name="Kimball J."/>
        </authorList>
    </citation>
    <scope>NUCLEOTIDE SEQUENCE</scope>
    <source>
        <tissue evidence="2">Fresh leaf tissue</tissue>
    </source>
</reference>
<evidence type="ECO:0000313" key="2">
    <source>
        <dbReference type="EMBL" id="KAG8056402.1"/>
    </source>
</evidence>
<dbReference type="GO" id="GO:0016788">
    <property type="term" value="F:hydrolase activity, acting on ester bonds"/>
    <property type="evidence" value="ECO:0007669"/>
    <property type="project" value="InterPro"/>
</dbReference>
<keyword evidence="1" id="KW-0732">Signal</keyword>
<keyword evidence="3" id="KW-1185">Reference proteome</keyword>
<reference evidence="2" key="2">
    <citation type="submission" date="2021-02" db="EMBL/GenBank/DDBJ databases">
        <authorList>
            <person name="Kimball J.A."/>
            <person name="Haas M.W."/>
            <person name="Macchietto M."/>
            <person name="Kono T."/>
            <person name="Duquette J."/>
            <person name="Shao M."/>
        </authorList>
    </citation>
    <scope>NUCLEOTIDE SEQUENCE</scope>
    <source>
        <tissue evidence="2">Fresh leaf tissue</tissue>
    </source>
</reference>
<dbReference type="InterPro" id="IPR050592">
    <property type="entry name" value="GDSL_lipolytic_enzyme"/>
</dbReference>
<feature type="signal peptide" evidence="1">
    <location>
        <begin position="1"/>
        <end position="23"/>
    </location>
</feature>
<dbReference type="PANTHER" id="PTHR45642:SF26">
    <property type="entry name" value="OS09G0247600 PROTEIN"/>
    <property type="match status" value="1"/>
</dbReference>
<dbReference type="EMBL" id="JAAALK010000287">
    <property type="protein sequence ID" value="KAG8056402.1"/>
    <property type="molecule type" value="Genomic_DNA"/>
</dbReference>
<feature type="chain" id="PRO_5035259757" description="GDSL esterase/lipase" evidence="1">
    <location>
        <begin position="24"/>
        <end position="154"/>
    </location>
</feature>
<sequence>MASQHDMAGAAVVVVFLVQYAFLCHHGAAGGGRDGAITAVIVFGDSTADTGNNNFIQTVARGNYSPYGRDFAGGVATGRFSNGRLSADFLSEALGLPPTVPAYLDPSRSIHQLASGVSFASAGTGLDNITAQILGKKGRRKCLEPRSEYQELQR</sequence>
<evidence type="ECO:0000256" key="1">
    <source>
        <dbReference type="SAM" id="SignalP"/>
    </source>
</evidence>
<evidence type="ECO:0000313" key="3">
    <source>
        <dbReference type="Proteomes" id="UP000729402"/>
    </source>
</evidence>
<comment type="caution">
    <text evidence="2">The sequence shown here is derived from an EMBL/GenBank/DDBJ whole genome shotgun (WGS) entry which is preliminary data.</text>
</comment>
<name>A0A8J5V386_ZIZPA</name>
<dbReference type="AlphaFoldDB" id="A0A8J5V386"/>
<organism evidence="2 3">
    <name type="scientific">Zizania palustris</name>
    <name type="common">Northern wild rice</name>
    <dbReference type="NCBI Taxonomy" id="103762"/>
    <lineage>
        <taxon>Eukaryota</taxon>
        <taxon>Viridiplantae</taxon>
        <taxon>Streptophyta</taxon>
        <taxon>Embryophyta</taxon>
        <taxon>Tracheophyta</taxon>
        <taxon>Spermatophyta</taxon>
        <taxon>Magnoliopsida</taxon>
        <taxon>Liliopsida</taxon>
        <taxon>Poales</taxon>
        <taxon>Poaceae</taxon>
        <taxon>BOP clade</taxon>
        <taxon>Oryzoideae</taxon>
        <taxon>Oryzeae</taxon>
        <taxon>Zizaniinae</taxon>
        <taxon>Zizania</taxon>
    </lineage>
</organism>
<dbReference type="InterPro" id="IPR001087">
    <property type="entry name" value="GDSL"/>
</dbReference>
<dbReference type="OrthoDB" id="1600564at2759"/>
<dbReference type="PANTHER" id="PTHR45642">
    <property type="entry name" value="GDSL ESTERASE/LIPASE EXL3"/>
    <property type="match status" value="1"/>
</dbReference>
<protein>
    <recommendedName>
        <fullName evidence="4">GDSL esterase/lipase</fullName>
    </recommendedName>
</protein>
<dbReference type="Proteomes" id="UP000729402">
    <property type="component" value="Unassembled WGS sequence"/>
</dbReference>
<gene>
    <name evidence="2" type="ORF">GUJ93_ZPchr0002g25065</name>
</gene>
<evidence type="ECO:0008006" key="4">
    <source>
        <dbReference type="Google" id="ProtNLM"/>
    </source>
</evidence>
<proteinExistence type="predicted"/>
<accession>A0A8J5V386</accession>
<dbReference type="Pfam" id="PF00657">
    <property type="entry name" value="Lipase_GDSL"/>
    <property type="match status" value="1"/>
</dbReference>